<organism evidence="4 5">
    <name type="scientific">Halobacteriovorax vibrionivorans</name>
    <dbReference type="NCBI Taxonomy" id="2152716"/>
    <lineage>
        <taxon>Bacteria</taxon>
        <taxon>Pseudomonadati</taxon>
        <taxon>Bdellovibrionota</taxon>
        <taxon>Bacteriovoracia</taxon>
        <taxon>Bacteriovoracales</taxon>
        <taxon>Halobacteriovoraceae</taxon>
        <taxon>Halobacteriovorax</taxon>
    </lineage>
</organism>
<evidence type="ECO:0000259" key="3">
    <source>
        <dbReference type="Pfam" id="PF00588"/>
    </source>
</evidence>
<evidence type="ECO:0000256" key="2">
    <source>
        <dbReference type="ARBA" id="ARBA00022679"/>
    </source>
</evidence>
<dbReference type="EMBL" id="QDKL01000001">
    <property type="protein sequence ID" value="RZF22467.1"/>
    <property type="molecule type" value="Genomic_DNA"/>
</dbReference>
<sequence length="173" mass="19813">MSKKTRKFLEKKLEKELEIAKEKAVHGQHKIIIVLDHLKGGFNIGKILRSCEIYSIYEVHIVGTKFFDVTIAKGALKRVKTFFFNEIEESIERINELGYTPLTLDSKAETFLNKCDLPQKSAFIFGHEEFGPLKDMPGIKRLKIKQYGLTESLNVSIAASIVMYEYTNQHASE</sequence>
<reference evidence="5" key="1">
    <citation type="journal article" date="2019" name="Int. J. Syst. Evol. Microbiol.">
        <title>Halobacteriovorax valvorus sp. nov., a novel prokaryotic predator isolated from coastal seawater of China.</title>
        <authorList>
            <person name="Chen M.-X."/>
        </authorList>
    </citation>
    <scope>NUCLEOTIDE SEQUENCE [LARGE SCALE GENOMIC DNA]</scope>
    <source>
        <strain evidence="5">BL9</strain>
    </source>
</reference>
<dbReference type="InterPro" id="IPR004441">
    <property type="entry name" value="rRNA_MeTrfase_TrmH"/>
</dbReference>
<keyword evidence="1 4" id="KW-0489">Methyltransferase</keyword>
<evidence type="ECO:0000256" key="1">
    <source>
        <dbReference type="ARBA" id="ARBA00022603"/>
    </source>
</evidence>
<dbReference type="GO" id="GO:0008168">
    <property type="term" value="F:methyltransferase activity"/>
    <property type="evidence" value="ECO:0007669"/>
    <property type="project" value="UniProtKB-KW"/>
</dbReference>
<dbReference type="InterPro" id="IPR029026">
    <property type="entry name" value="tRNA_m1G_MTases_N"/>
</dbReference>
<dbReference type="SUPFAM" id="SSF75217">
    <property type="entry name" value="alpha/beta knot"/>
    <property type="match status" value="1"/>
</dbReference>
<dbReference type="Proteomes" id="UP000443582">
    <property type="component" value="Unassembled WGS sequence"/>
</dbReference>
<dbReference type="RefSeq" id="WP_114705413.1">
    <property type="nucleotide sequence ID" value="NZ_QDKL01000001.1"/>
</dbReference>
<feature type="domain" description="tRNA/rRNA methyltransferase SpoU type" evidence="3">
    <location>
        <begin position="31"/>
        <end position="164"/>
    </location>
</feature>
<comment type="caution">
    <text evidence="4">The sequence shown here is derived from an EMBL/GenBank/DDBJ whole genome shotgun (WGS) entry which is preliminary data.</text>
</comment>
<dbReference type="Pfam" id="PF00588">
    <property type="entry name" value="SpoU_methylase"/>
    <property type="match status" value="1"/>
</dbReference>
<evidence type="ECO:0000313" key="5">
    <source>
        <dbReference type="Proteomes" id="UP000443582"/>
    </source>
</evidence>
<dbReference type="PANTHER" id="PTHR46429">
    <property type="entry name" value="23S RRNA (GUANOSINE-2'-O-)-METHYLTRANSFERASE RLMB"/>
    <property type="match status" value="1"/>
</dbReference>
<name>A0ABY0IIM9_9BACT</name>
<dbReference type="Gene3D" id="3.40.1280.10">
    <property type="match status" value="1"/>
</dbReference>
<dbReference type="PANTHER" id="PTHR46429:SF1">
    <property type="entry name" value="23S RRNA (GUANOSINE-2'-O-)-METHYLTRANSFERASE RLMB"/>
    <property type="match status" value="1"/>
</dbReference>
<evidence type="ECO:0000313" key="4">
    <source>
        <dbReference type="EMBL" id="RZF22467.1"/>
    </source>
</evidence>
<accession>A0ABY0IIM9</accession>
<gene>
    <name evidence="4" type="ORF">DAY19_01475</name>
</gene>
<proteinExistence type="predicted"/>
<dbReference type="InterPro" id="IPR029028">
    <property type="entry name" value="Alpha/beta_knot_MTases"/>
</dbReference>
<keyword evidence="2" id="KW-0808">Transferase</keyword>
<dbReference type="GO" id="GO:0032259">
    <property type="term" value="P:methylation"/>
    <property type="evidence" value="ECO:0007669"/>
    <property type="project" value="UniProtKB-KW"/>
</dbReference>
<dbReference type="InterPro" id="IPR001537">
    <property type="entry name" value="SpoU_MeTrfase"/>
</dbReference>
<protein>
    <submittedName>
        <fullName evidence="4">TrmH family RNA methyltransferase</fullName>
    </submittedName>
</protein>
<keyword evidence="5" id="KW-1185">Reference proteome</keyword>